<dbReference type="EMBL" id="CM000880">
    <property type="protein sequence ID" value="PNT78033.1"/>
    <property type="molecule type" value="Genomic_DNA"/>
</dbReference>
<dbReference type="OrthoDB" id="661906at2759"/>
<reference evidence="2 3" key="1">
    <citation type="journal article" date="2010" name="Nature">
        <title>Genome sequencing and analysis of the model grass Brachypodium distachyon.</title>
        <authorList>
            <consortium name="International Brachypodium Initiative"/>
        </authorList>
    </citation>
    <scope>NUCLEOTIDE SEQUENCE [LARGE SCALE GENOMIC DNA]</scope>
    <source>
        <strain evidence="2 3">Bd21</strain>
    </source>
</reference>
<keyword evidence="4" id="KW-1185">Reference proteome</keyword>
<dbReference type="AlphaFoldDB" id="A0A2K2DUS8"/>
<name>A0A2K2DUS8_BRADI</name>
<evidence type="ECO:0000259" key="1">
    <source>
        <dbReference type="Pfam" id="PF03478"/>
    </source>
</evidence>
<gene>
    <name evidence="2" type="ORF">BRADI_1g72670v3</name>
</gene>
<organism evidence="2">
    <name type="scientific">Brachypodium distachyon</name>
    <name type="common">Purple false brome</name>
    <name type="synonym">Trachynia distachya</name>
    <dbReference type="NCBI Taxonomy" id="15368"/>
    <lineage>
        <taxon>Eukaryota</taxon>
        <taxon>Viridiplantae</taxon>
        <taxon>Streptophyta</taxon>
        <taxon>Embryophyta</taxon>
        <taxon>Tracheophyta</taxon>
        <taxon>Spermatophyta</taxon>
        <taxon>Magnoliopsida</taxon>
        <taxon>Liliopsida</taxon>
        <taxon>Poales</taxon>
        <taxon>Poaceae</taxon>
        <taxon>BOP clade</taxon>
        <taxon>Pooideae</taxon>
        <taxon>Stipodae</taxon>
        <taxon>Brachypodieae</taxon>
        <taxon>Brachypodium</taxon>
    </lineage>
</organism>
<dbReference type="InterPro" id="IPR005174">
    <property type="entry name" value="KIB1-4_b-propeller"/>
</dbReference>
<dbReference type="EnsemblPlants" id="PNT78033">
    <property type="protein sequence ID" value="PNT78033"/>
    <property type="gene ID" value="BRADI_1g72670v3"/>
</dbReference>
<reference evidence="2" key="2">
    <citation type="submission" date="2017-06" db="EMBL/GenBank/DDBJ databases">
        <title>WGS assembly of Brachypodium distachyon.</title>
        <authorList>
            <consortium name="The International Brachypodium Initiative"/>
            <person name="Lucas S."/>
            <person name="Harmon-Smith M."/>
            <person name="Lail K."/>
            <person name="Tice H."/>
            <person name="Grimwood J."/>
            <person name="Bruce D."/>
            <person name="Barry K."/>
            <person name="Shu S."/>
            <person name="Lindquist E."/>
            <person name="Wang M."/>
            <person name="Pitluck S."/>
            <person name="Vogel J.P."/>
            <person name="Garvin D.F."/>
            <person name="Mockler T.C."/>
            <person name="Schmutz J."/>
            <person name="Rokhsar D."/>
            <person name="Bevan M.W."/>
        </authorList>
    </citation>
    <scope>NUCLEOTIDE SEQUENCE</scope>
    <source>
        <strain evidence="2">Bd21</strain>
    </source>
</reference>
<proteinExistence type="predicted"/>
<dbReference type="PANTHER" id="PTHR33800">
    <property type="entry name" value="OS06G0113600 PROTEIN"/>
    <property type="match status" value="1"/>
</dbReference>
<reference evidence="3" key="3">
    <citation type="submission" date="2018-08" db="UniProtKB">
        <authorList>
            <consortium name="EnsemblPlants"/>
        </authorList>
    </citation>
    <scope>IDENTIFICATION</scope>
    <source>
        <strain evidence="3">cv. Bd21</strain>
    </source>
</reference>
<evidence type="ECO:0000313" key="4">
    <source>
        <dbReference type="Proteomes" id="UP000008810"/>
    </source>
</evidence>
<dbReference type="Proteomes" id="UP000008810">
    <property type="component" value="Chromosome 1"/>
</dbReference>
<evidence type="ECO:0000313" key="2">
    <source>
        <dbReference type="EMBL" id="PNT78033.1"/>
    </source>
</evidence>
<evidence type="ECO:0000313" key="3">
    <source>
        <dbReference type="EnsemblPlants" id="PNT78033"/>
    </source>
</evidence>
<accession>A0A2K2DUS8</accession>
<feature type="domain" description="KIB1-4 beta-propeller" evidence="1">
    <location>
        <begin position="112"/>
        <end position="357"/>
    </location>
</feature>
<dbReference type="Pfam" id="PF03478">
    <property type="entry name" value="Beta-prop_KIB1-4"/>
    <property type="match status" value="1"/>
</dbReference>
<dbReference type="Gramene" id="PNT78033">
    <property type="protein sequence ID" value="PNT78033"/>
    <property type="gene ID" value="BRADI_1g72670v3"/>
</dbReference>
<dbReference type="ExpressionAtlas" id="A0A2K2DUS8">
    <property type="expression patterns" value="baseline"/>
</dbReference>
<protein>
    <recommendedName>
        <fullName evidence="1">KIB1-4 beta-propeller domain-containing protein</fullName>
    </recommendedName>
</protein>
<sequence length="427" mass="47603">MPCMMIKFKSDPEEQHLGEIATSSSSSELREWSHLPDLVISDVLRRLVPCLRSLSAFAATCRPWRRFFAATASTDILPRIPPLILQARRYTDRYAHVLALSSLVLDTPAVAVPMPAFRSTLLSSSRGHLVLLAEPRDAVVVVDALTGAERLSIPLPSPWIHPPCQYATLTRTRLLIFFDYAHEFVSFPFPPRGNPLPEPEWTRYPLPSEASSISAVIDFHGRVLGVTDRAELLEFFRLDGDQEAVAELLPTTGIPEDATFERWQLGPRLVAAGGRLLFLLVMTDSPEEHRMVRRLGKVVRVSVHALDAAAMRWEELDGVGEYSLLVDCAGRTAVACVDGSATGEGGGVLVPNRVYFLVSRQSGRQERLTNSQENWARLRGHTHHDHQRLVRRPYLPPTESSIASLSNQPTPLDRQQYCAYISNALFS</sequence>
<dbReference type="InParanoid" id="A0A2K2DUS8"/>
<dbReference type="PANTHER" id="PTHR33800:SF7">
    <property type="entry name" value="DUF295 DOMAIN-CONTAINING PROTEIN"/>
    <property type="match status" value="1"/>
</dbReference>